<feature type="non-terminal residue" evidence="2">
    <location>
        <position position="1"/>
    </location>
</feature>
<feature type="compositionally biased region" description="Basic and acidic residues" evidence="1">
    <location>
        <begin position="42"/>
        <end position="54"/>
    </location>
</feature>
<feature type="region of interest" description="Disordered" evidence="1">
    <location>
        <begin position="42"/>
        <end position="63"/>
    </location>
</feature>
<reference evidence="2 3" key="1">
    <citation type="submission" date="2020-06" db="EMBL/GenBank/DDBJ databases">
        <title>Transcriptomic and genomic resources for Thalictrum thalictroides and T. hernandezii: Facilitating candidate gene discovery in an emerging model plant lineage.</title>
        <authorList>
            <person name="Arias T."/>
            <person name="Riano-Pachon D.M."/>
            <person name="Di Stilio V.S."/>
        </authorList>
    </citation>
    <scope>NUCLEOTIDE SEQUENCE [LARGE SCALE GENOMIC DNA]</scope>
    <source>
        <strain evidence="3">cv. WT478/WT964</strain>
        <tissue evidence="2">Leaves</tissue>
    </source>
</reference>
<dbReference type="AlphaFoldDB" id="A0A7J6WWR2"/>
<organism evidence="2 3">
    <name type="scientific">Thalictrum thalictroides</name>
    <name type="common">Rue-anemone</name>
    <name type="synonym">Anemone thalictroides</name>
    <dbReference type="NCBI Taxonomy" id="46969"/>
    <lineage>
        <taxon>Eukaryota</taxon>
        <taxon>Viridiplantae</taxon>
        <taxon>Streptophyta</taxon>
        <taxon>Embryophyta</taxon>
        <taxon>Tracheophyta</taxon>
        <taxon>Spermatophyta</taxon>
        <taxon>Magnoliopsida</taxon>
        <taxon>Ranunculales</taxon>
        <taxon>Ranunculaceae</taxon>
        <taxon>Thalictroideae</taxon>
        <taxon>Thalictrum</taxon>
    </lineage>
</organism>
<sequence length="63" mass="7522">MAREQKCACLTAIEVTWTESWESREGFEFYWVPSMQRMRLEDGREDGVKQEKVPQRRQAKNGQ</sequence>
<evidence type="ECO:0000256" key="1">
    <source>
        <dbReference type="SAM" id="MobiDB-lite"/>
    </source>
</evidence>
<proteinExistence type="predicted"/>
<protein>
    <submittedName>
        <fullName evidence="2">Uncharacterized protein</fullName>
    </submittedName>
</protein>
<gene>
    <name evidence="2" type="ORF">FRX31_008942</name>
</gene>
<dbReference type="Proteomes" id="UP000554482">
    <property type="component" value="Unassembled WGS sequence"/>
</dbReference>
<evidence type="ECO:0000313" key="2">
    <source>
        <dbReference type="EMBL" id="KAF5201473.1"/>
    </source>
</evidence>
<keyword evidence="3" id="KW-1185">Reference proteome</keyword>
<comment type="caution">
    <text evidence="2">The sequence shown here is derived from an EMBL/GenBank/DDBJ whole genome shotgun (WGS) entry which is preliminary data.</text>
</comment>
<dbReference type="EMBL" id="JABWDY010009389">
    <property type="protein sequence ID" value="KAF5201473.1"/>
    <property type="molecule type" value="Genomic_DNA"/>
</dbReference>
<accession>A0A7J6WWR2</accession>
<evidence type="ECO:0000313" key="3">
    <source>
        <dbReference type="Proteomes" id="UP000554482"/>
    </source>
</evidence>
<name>A0A7J6WWR2_THATH</name>